<keyword evidence="4" id="KW-0479">Metal-binding</keyword>
<evidence type="ECO:0000256" key="5">
    <source>
        <dbReference type="ARBA" id="ARBA00022842"/>
    </source>
</evidence>
<proteinExistence type="inferred from homology"/>
<evidence type="ECO:0000313" key="9">
    <source>
        <dbReference type="Proteomes" id="UP000603453"/>
    </source>
</evidence>
<evidence type="ECO:0000313" key="8">
    <source>
        <dbReference type="EMBL" id="KAG2207918.1"/>
    </source>
</evidence>
<dbReference type="PANTHER" id="PTHR12001">
    <property type="entry name" value="GERANYLGERANYL PYROPHOSPHATE SYNTHASE"/>
    <property type="match status" value="1"/>
</dbReference>
<dbReference type="Pfam" id="PF00348">
    <property type="entry name" value="polyprenyl_synt"/>
    <property type="match status" value="1"/>
</dbReference>
<evidence type="ECO:0000256" key="3">
    <source>
        <dbReference type="ARBA" id="ARBA00022679"/>
    </source>
</evidence>
<dbReference type="InterPro" id="IPR008949">
    <property type="entry name" value="Isoprenoid_synthase_dom_sf"/>
</dbReference>
<dbReference type="GO" id="GO:0008299">
    <property type="term" value="P:isoprenoid biosynthetic process"/>
    <property type="evidence" value="ECO:0007669"/>
    <property type="project" value="UniProtKB-KW"/>
</dbReference>
<comment type="similarity">
    <text evidence="2 7">Belongs to the FPP/GGPP synthase family.</text>
</comment>
<comment type="caution">
    <text evidence="8">The sequence shown here is derived from an EMBL/GenBank/DDBJ whole genome shotgun (WGS) entry which is preliminary data.</text>
</comment>
<accession>A0A8H7RC23</accession>
<organism evidence="8 9">
    <name type="scientific">Mucor saturninus</name>
    <dbReference type="NCBI Taxonomy" id="64648"/>
    <lineage>
        <taxon>Eukaryota</taxon>
        <taxon>Fungi</taxon>
        <taxon>Fungi incertae sedis</taxon>
        <taxon>Mucoromycota</taxon>
        <taxon>Mucoromycotina</taxon>
        <taxon>Mucoromycetes</taxon>
        <taxon>Mucorales</taxon>
        <taxon>Mucorineae</taxon>
        <taxon>Mucoraceae</taxon>
        <taxon>Mucor</taxon>
    </lineage>
</organism>
<comment type="cofactor">
    <cofactor evidence="1">
        <name>Mg(2+)</name>
        <dbReference type="ChEBI" id="CHEBI:18420"/>
    </cofactor>
</comment>
<dbReference type="GO" id="GO:1990234">
    <property type="term" value="C:transferase complex"/>
    <property type="evidence" value="ECO:0007669"/>
    <property type="project" value="TreeGrafter"/>
</dbReference>
<evidence type="ECO:0000256" key="2">
    <source>
        <dbReference type="ARBA" id="ARBA00006706"/>
    </source>
</evidence>
<dbReference type="OrthoDB" id="9927103at2759"/>
<reference evidence="8" key="1">
    <citation type="submission" date="2020-12" db="EMBL/GenBank/DDBJ databases">
        <title>Metabolic potential, ecology and presence of endohyphal bacteria is reflected in genomic diversity of Mucoromycotina.</title>
        <authorList>
            <person name="Muszewska A."/>
            <person name="Okrasinska A."/>
            <person name="Steczkiewicz K."/>
            <person name="Drgas O."/>
            <person name="Orlowska M."/>
            <person name="Perlinska-Lenart U."/>
            <person name="Aleksandrzak-Piekarczyk T."/>
            <person name="Szatraj K."/>
            <person name="Zielenkiewicz U."/>
            <person name="Pilsyk S."/>
            <person name="Malc E."/>
            <person name="Mieczkowski P."/>
            <person name="Kruszewska J.S."/>
            <person name="Biernat P."/>
            <person name="Pawlowska J."/>
        </authorList>
    </citation>
    <scope>NUCLEOTIDE SEQUENCE</scope>
    <source>
        <strain evidence="8">WA0000017839</strain>
    </source>
</reference>
<keyword evidence="9" id="KW-1185">Reference proteome</keyword>
<dbReference type="GO" id="GO:0004659">
    <property type="term" value="F:prenyltransferase activity"/>
    <property type="evidence" value="ECO:0007669"/>
    <property type="project" value="InterPro"/>
</dbReference>
<dbReference type="Proteomes" id="UP000603453">
    <property type="component" value="Unassembled WGS sequence"/>
</dbReference>
<evidence type="ECO:0000256" key="6">
    <source>
        <dbReference type="ARBA" id="ARBA00023229"/>
    </source>
</evidence>
<protein>
    <submittedName>
        <fullName evidence="8">Uncharacterized protein</fullName>
    </submittedName>
</protein>
<dbReference type="SUPFAM" id="SSF48576">
    <property type="entry name" value="Terpenoid synthases"/>
    <property type="match status" value="1"/>
</dbReference>
<evidence type="ECO:0000256" key="7">
    <source>
        <dbReference type="RuleBase" id="RU004466"/>
    </source>
</evidence>
<dbReference type="PANTHER" id="PTHR12001:SF69">
    <property type="entry name" value="ALL TRANS-POLYPRENYL-DIPHOSPHATE SYNTHASE PDSS1"/>
    <property type="match status" value="1"/>
</dbReference>
<evidence type="ECO:0000256" key="4">
    <source>
        <dbReference type="ARBA" id="ARBA00022723"/>
    </source>
</evidence>
<gene>
    <name evidence="8" type="ORF">INT47_010902</name>
</gene>
<dbReference type="CDD" id="cd00685">
    <property type="entry name" value="Trans_IPPS_HT"/>
    <property type="match status" value="1"/>
</dbReference>
<dbReference type="Gene3D" id="1.10.600.10">
    <property type="entry name" value="Farnesyl Diphosphate Synthase"/>
    <property type="match status" value="1"/>
</dbReference>
<evidence type="ECO:0000256" key="1">
    <source>
        <dbReference type="ARBA" id="ARBA00001946"/>
    </source>
</evidence>
<dbReference type="EMBL" id="JAEPRD010000022">
    <property type="protein sequence ID" value="KAG2207918.1"/>
    <property type="molecule type" value="Genomic_DNA"/>
</dbReference>
<name>A0A8H7RC23_9FUNG</name>
<keyword evidence="5" id="KW-0460">Magnesium</keyword>
<keyword evidence="6" id="KW-0414">Isoprene biosynthesis</keyword>
<sequence length="446" mass="49305">MLSRSIQSILKRQPNLTRTIAVANYHHSAHLLNKKAVQFKEVEESGPFDKLTQGFNVIKSTILNAPPLQKITSPVIESIPFTGKADNWNDAVKEAQSLVSSADQERIFDPVKLVGKDLWELKGNITKLLGSGHPFINTIGKHYLQGDTNRIRPLLVLLMAKATCQAEKKTPNQLLVDSDNDQDEIKLTTIDNPILPTQRRLAEISEMIYTASLLHYDIIDNGTEVVNPGFGNKMAVLAGDFLLARASLALAQLKKAECIELIATCIADIVEGEFMQLQNPHEKNPDEKKAFNYYIEKAYMKTGSLIAQSCKASAVLAGCSSEVSQHTYDYGKNLGIAFQLFDDVRTFSNTAANVDKKSASSWINAPVLLAWEEFSELGPLIEREFSEEGDVEQARLLVYKSSGLKKTLALANEHIELAVSSIDKLPASEAKSALIQLARNLPTRKE</sequence>
<dbReference type="AlphaFoldDB" id="A0A8H7RC23"/>
<dbReference type="GO" id="GO:0046872">
    <property type="term" value="F:metal ion binding"/>
    <property type="evidence" value="ECO:0007669"/>
    <property type="project" value="UniProtKB-KW"/>
</dbReference>
<dbReference type="GO" id="GO:0006744">
    <property type="term" value="P:ubiquinone biosynthetic process"/>
    <property type="evidence" value="ECO:0007669"/>
    <property type="project" value="TreeGrafter"/>
</dbReference>
<keyword evidence="3 7" id="KW-0808">Transferase</keyword>
<dbReference type="InterPro" id="IPR000092">
    <property type="entry name" value="Polyprenyl_synt"/>
</dbReference>